<dbReference type="AlphaFoldDB" id="A0A017T0X0"/>
<dbReference type="Pfam" id="PF14412">
    <property type="entry name" value="AHH"/>
    <property type="match status" value="1"/>
</dbReference>
<accession>A0A017T0X0</accession>
<evidence type="ECO:0000313" key="2">
    <source>
        <dbReference type="Proteomes" id="UP000019678"/>
    </source>
</evidence>
<reference evidence="1 2" key="1">
    <citation type="submission" date="2013-05" db="EMBL/GenBank/DDBJ databases">
        <title>Genome assembly of Chondromyces apiculatus DSM 436.</title>
        <authorList>
            <person name="Sharma G."/>
            <person name="Khatri I."/>
            <person name="Kaur C."/>
            <person name="Mayilraj S."/>
            <person name="Subramanian S."/>
        </authorList>
    </citation>
    <scope>NUCLEOTIDE SEQUENCE [LARGE SCALE GENOMIC DNA]</scope>
    <source>
        <strain evidence="1 2">DSM 436</strain>
    </source>
</reference>
<name>A0A017T0X0_9BACT</name>
<evidence type="ECO:0000313" key="1">
    <source>
        <dbReference type="EMBL" id="EYF02873.1"/>
    </source>
</evidence>
<dbReference type="RefSeq" id="WP_044246963.1">
    <property type="nucleotide sequence ID" value="NZ_ASRX01000054.1"/>
</dbReference>
<protein>
    <submittedName>
        <fullName evidence="1">Uncharacterized protein</fullName>
    </submittedName>
</protein>
<keyword evidence="2" id="KW-1185">Reference proteome</keyword>
<dbReference type="STRING" id="1192034.CAP_6453"/>
<dbReference type="OrthoDB" id="5504915at2"/>
<dbReference type="EMBL" id="ASRX01000054">
    <property type="protein sequence ID" value="EYF02873.1"/>
    <property type="molecule type" value="Genomic_DNA"/>
</dbReference>
<comment type="caution">
    <text evidence="1">The sequence shown here is derived from an EMBL/GenBank/DDBJ whole genome shotgun (WGS) entry which is preliminary data.</text>
</comment>
<sequence>MTNIGESISIPSVDGPWECPFEHDGQKHEKHNILPPPNTKNDAAKLAKNMGEEQYFHVSIDGKEHRAKLAAHHVLPGNESWPHSDLHKWVNKANKNYVTSDIGYDVNAAANGVNLCDDEYYPGGSLKKQDYAYAFMKSKNRQFHDRHTAYSEWVINRLNKIAIRLDREVAGRSGKGCGKENCPLDGKDKEPYEPPYNLLGRLYETAKTIKKLLLGSPKQWRMPVMTSRFAVMYQLAISEEEARQQMSAARATLKKMRTG</sequence>
<organism evidence="1 2">
    <name type="scientific">Chondromyces apiculatus DSM 436</name>
    <dbReference type="NCBI Taxonomy" id="1192034"/>
    <lineage>
        <taxon>Bacteria</taxon>
        <taxon>Pseudomonadati</taxon>
        <taxon>Myxococcota</taxon>
        <taxon>Polyangia</taxon>
        <taxon>Polyangiales</taxon>
        <taxon>Polyangiaceae</taxon>
        <taxon>Chondromyces</taxon>
    </lineage>
</organism>
<gene>
    <name evidence="1" type="ORF">CAP_6453</name>
</gene>
<dbReference type="Proteomes" id="UP000019678">
    <property type="component" value="Unassembled WGS sequence"/>
</dbReference>
<proteinExistence type="predicted"/>
<dbReference type="InterPro" id="IPR032871">
    <property type="entry name" value="AHH_dom_containing"/>
</dbReference>